<dbReference type="AlphaFoldDB" id="A0A0D7AYG0"/>
<evidence type="ECO:0000313" key="2">
    <source>
        <dbReference type="EMBL" id="KIY63398.1"/>
    </source>
</evidence>
<feature type="compositionally biased region" description="Polar residues" evidence="1">
    <location>
        <begin position="91"/>
        <end position="106"/>
    </location>
</feature>
<proteinExistence type="predicted"/>
<evidence type="ECO:0000256" key="1">
    <source>
        <dbReference type="SAM" id="MobiDB-lite"/>
    </source>
</evidence>
<evidence type="ECO:0000313" key="3">
    <source>
        <dbReference type="Proteomes" id="UP000054007"/>
    </source>
</evidence>
<dbReference type="PANTHER" id="PTHR23149:SF32">
    <property type="entry name" value="G-PATCH DOMAIN-CONTAINING PROTEIN"/>
    <property type="match status" value="1"/>
</dbReference>
<organism evidence="2 3">
    <name type="scientific">Cylindrobasidium torrendii FP15055 ss-10</name>
    <dbReference type="NCBI Taxonomy" id="1314674"/>
    <lineage>
        <taxon>Eukaryota</taxon>
        <taxon>Fungi</taxon>
        <taxon>Dikarya</taxon>
        <taxon>Basidiomycota</taxon>
        <taxon>Agaricomycotina</taxon>
        <taxon>Agaricomycetes</taxon>
        <taxon>Agaricomycetidae</taxon>
        <taxon>Agaricales</taxon>
        <taxon>Marasmiineae</taxon>
        <taxon>Physalacriaceae</taxon>
        <taxon>Cylindrobasidium</taxon>
    </lineage>
</organism>
<name>A0A0D7AYG0_9AGAR</name>
<feature type="region of interest" description="Disordered" evidence="1">
    <location>
        <begin position="146"/>
        <end position="295"/>
    </location>
</feature>
<gene>
    <name evidence="2" type="ORF">CYLTODRAFT_458153</name>
</gene>
<dbReference type="InterPro" id="IPR050656">
    <property type="entry name" value="PINX1"/>
</dbReference>
<dbReference type="EMBL" id="KN880699">
    <property type="protein sequence ID" value="KIY63398.1"/>
    <property type="molecule type" value="Genomic_DNA"/>
</dbReference>
<dbReference type="STRING" id="1314674.A0A0D7AYG0"/>
<evidence type="ECO:0008006" key="4">
    <source>
        <dbReference type="Google" id="ProtNLM"/>
    </source>
</evidence>
<feature type="compositionally biased region" description="Pro residues" evidence="1">
    <location>
        <begin position="173"/>
        <end position="184"/>
    </location>
</feature>
<feature type="compositionally biased region" description="Basic residues" evidence="1">
    <location>
        <begin position="285"/>
        <end position="295"/>
    </location>
</feature>
<dbReference type="Proteomes" id="UP000054007">
    <property type="component" value="Unassembled WGS sequence"/>
</dbReference>
<dbReference type="PANTHER" id="PTHR23149">
    <property type="entry name" value="G PATCH DOMAIN CONTAINING PROTEIN"/>
    <property type="match status" value="1"/>
</dbReference>
<feature type="compositionally biased region" description="Acidic residues" evidence="1">
    <location>
        <begin position="71"/>
        <end position="81"/>
    </location>
</feature>
<feature type="region of interest" description="Disordered" evidence="1">
    <location>
        <begin position="71"/>
        <end position="122"/>
    </location>
</feature>
<reference evidence="2 3" key="1">
    <citation type="journal article" date="2015" name="Fungal Genet. Biol.">
        <title>Evolution of novel wood decay mechanisms in Agaricales revealed by the genome sequences of Fistulina hepatica and Cylindrobasidium torrendii.</title>
        <authorList>
            <person name="Floudas D."/>
            <person name="Held B.W."/>
            <person name="Riley R."/>
            <person name="Nagy L.G."/>
            <person name="Koehler G."/>
            <person name="Ransdell A.S."/>
            <person name="Younus H."/>
            <person name="Chow J."/>
            <person name="Chiniquy J."/>
            <person name="Lipzen A."/>
            <person name="Tritt A."/>
            <person name="Sun H."/>
            <person name="Haridas S."/>
            <person name="LaButti K."/>
            <person name="Ohm R.A."/>
            <person name="Kues U."/>
            <person name="Blanchette R.A."/>
            <person name="Grigoriev I.V."/>
            <person name="Minto R.E."/>
            <person name="Hibbett D.S."/>
        </authorList>
    </citation>
    <scope>NUCLEOTIDE SEQUENCE [LARGE SCALE GENOMIC DNA]</scope>
    <source>
        <strain evidence="2 3">FP15055 ss-10</strain>
    </source>
</reference>
<feature type="compositionally biased region" description="Basic and acidic residues" evidence="1">
    <location>
        <begin position="269"/>
        <end position="284"/>
    </location>
</feature>
<dbReference type="OrthoDB" id="3366546at2759"/>
<accession>A0A0D7AYG0</accession>
<keyword evidence="3" id="KW-1185">Reference proteome</keyword>
<feature type="compositionally biased region" description="Basic and acidic residues" evidence="1">
    <location>
        <begin position="192"/>
        <end position="207"/>
    </location>
</feature>
<sequence>MPLDGHSYLVAQGWSGTGSGLRNGAISRPITVAQKKTLSGIGKDRDEAFPFWDHVFTAAASSLNIKIYNSDDDSDESDSDEQTSVAPKLARTTTGILSNKRPTTGTAALPSPPASGTSTPNLSLMAQAKREVARRRLYSGFFKGPVLGPDPTFLDAPVQSSEPAAEASTSQPTPGPSPSTSPPPSEKKRKRTPEEKAKRLAEKEEKRERKRRKLEAKAANIQTEDDATAAKAERKKIRKAAKQAAKEESKKAKTGKLPISELDNTNDTGQEKEGKAKPRKDKSMEKKRKRDAKED</sequence>
<protein>
    <recommendedName>
        <fullName evidence="4">G-patch domain-containing protein</fullName>
    </recommendedName>
</protein>